<dbReference type="InterPro" id="IPR012310">
    <property type="entry name" value="DNA_ligase_ATP-dep_cent"/>
</dbReference>
<evidence type="ECO:0000313" key="23">
    <source>
        <dbReference type="Proteomes" id="UP001180487"/>
    </source>
</evidence>
<evidence type="ECO:0000256" key="3">
    <source>
        <dbReference type="ARBA" id="ARBA00022598"/>
    </source>
</evidence>
<dbReference type="Gene3D" id="2.40.50.140">
    <property type="entry name" value="Nucleic acid-binding proteins"/>
    <property type="match status" value="1"/>
</dbReference>
<dbReference type="GO" id="GO:0003910">
    <property type="term" value="F:DNA ligase (ATP) activity"/>
    <property type="evidence" value="ECO:0007669"/>
    <property type="project" value="UniProtKB-EC"/>
</dbReference>
<evidence type="ECO:0000256" key="18">
    <source>
        <dbReference type="ARBA" id="ARBA00023268"/>
    </source>
</evidence>
<dbReference type="EMBL" id="JAVDXT010000001">
    <property type="protein sequence ID" value="MDR7377133.1"/>
    <property type="molecule type" value="Genomic_DNA"/>
</dbReference>
<comment type="cofactor">
    <cofactor evidence="1">
        <name>Mn(2+)</name>
        <dbReference type="ChEBI" id="CHEBI:29035"/>
    </cofactor>
</comment>
<dbReference type="Gene3D" id="3.30.1490.70">
    <property type="match status" value="1"/>
</dbReference>
<organism evidence="22 23">
    <name type="scientific">Rhodoferax ferrireducens</name>
    <dbReference type="NCBI Taxonomy" id="192843"/>
    <lineage>
        <taxon>Bacteria</taxon>
        <taxon>Pseudomonadati</taxon>
        <taxon>Pseudomonadota</taxon>
        <taxon>Betaproteobacteria</taxon>
        <taxon>Burkholderiales</taxon>
        <taxon>Comamonadaceae</taxon>
        <taxon>Rhodoferax</taxon>
    </lineage>
</organism>
<evidence type="ECO:0000256" key="8">
    <source>
        <dbReference type="ARBA" id="ARBA00022741"/>
    </source>
</evidence>
<feature type="domain" description="ATP-dependent DNA ligase family profile" evidence="21">
    <location>
        <begin position="314"/>
        <end position="397"/>
    </location>
</feature>
<evidence type="ECO:0000256" key="19">
    <source>
        <dbReference type="ARBA" id="ARBA00029943"/>
    </source>
</evidence>
<accession>A0ABU2C735</accession>
<keyword evidence="12" id="KW-0067">ATP-binding</keyword>
<dbReference type="Pfam" id="PF04679">
    <property type="entry name" value="DNA_ligase_A_C"/>
    <property type="match status" value="1"/>
</dbReference>
<dbReference type="Gene3D" id="3.30.470.30">
    <property type="entry name" value="DNA ligase/mRNA capping enzyme"/>
    <property type="match status" value="1"/>
</dbReference>
<keyword evidence="5" id="KW-0548">Nucleotidyltransferase</keyword>
<evidence type="ECO:0000256" key="5">
    <source>
        <dbReference type="ARBA" id="ARBA00022695"/>
    </source>
</evidence>
<gene>
    <name evidence="22" type="ORF">J2X19_001791</name>
</gene>
<dbReference type="CDD" id="cd04862">
    <property type="entry name" value="PaeLigD_Pol_like"/>
    <property type="match status" value="1"/>
</dbReference>
<keyword evidence="15" id="KW-0233">DNA recombination</keyword>
<evidence type="ECO:0000256" key="2">
    <source>
        <dbReference type="ARBA" id="ARBA00012727"/>
    </source>
</evidence>
<dbReference type="InterPro" id="IPR014143">
    <property type="entry name" value="NHEJ_ligase_prk"/>
</dbReference>
<evidence type="ECO:0000259" key="21">
    <source>
        <dbReference type="PROSITE" id="PS50160"/>
    </source>
</evidence>
<evidence type="ECO:0000256" key="6">
    <source>
        <dbReference type="ARBA" id="ARBA00022722"/>
    </source>
</evidence>
<keyword evidence="7" id="KW-0479">Metal-binding</keyword>
<keyword evidence="8" id="KW-0547">Nucleotide-binding</keyword>
<evidence type="ECO:0000256" key="12">
    <source>
        <dbReference type="ARBA" id="ARBA00022840"/>
    </source>
</evidence>
<keyword evidence="18" id="KW-0511">Multifunctional enzyme</keyword>
<dbReference type="SUPFAM" id="SSF50249">
    <property type="entry name" value="Nucleic acid-binding proteins"/>
    <property type="match status" value="1"/>
</dbReference>
<dbReference type="InterPro" id="IPR012340">
    <property type="entry name" value="NA-bd_OB-fold"/>
</dbReference>
<evidence type="ECO:0000256" key="14">
    <source>
        <dbReference type="ARBA" id="ARBA00023125"/>
    </source>
</evidence>
<dbReference type="CDD" id="cd07906">
    <property type="entry name" value="Adenylation_DNA_ligase_LigD_LigC"/>
    <property type="match status" value="1"/>
</dbReference>
<keyword evidence="3 22" id="KW-0436">Ligase</keyword>
<protein>
    <recommendedName>
        <fullName evidence="2">DNA ligase (ATP)</fullName>
        <ecNumber evidence="2">6.5.1.1</ecNumber>
    </recommendedName>
    <alternativeName>
        <fullName evidence="19">NHEJ DNA polymerase</fullName>
    </alternativeName>
</protein>
<evidence type="ECO:0000256" key="20">
    <source>
        <dbReference type="ARBA" id="ARBA00034003"/>
    </source>
</evidence>
<dbReference type="PANTHER" id="PTHR42705">
    <property type="entry name" value="BIFUNCTIONAL NON-HOMOLOGOUS END JOINING PROTEIN LIGD"/>
    <property type="match status" value="1"/>
</dbReference>
<dbReference type="Gene3D" id="3.90.920.10">
    <property type="entry name" value="DNA primase, PRIM domain"/>
    <property type="match status" value="1"/>
</dbReference>
<keyword evidence="4" id="KW-0808">Transferase</keyword>
<dbReference type="PANTHER" id="PTHR42705:SF2">
    <property type="entry name" value="BIFUNCTIONAL NON-HOMOLOGOUS END JOINING PROTEIN LIGD"/>
    <property type="match status" value="1"/>
</dbReference>
<dbReference type="Pfam" id="PF01068">
    <property type="entry name" value="DNA_ligase_A_M"/>
    <property type="match status" value="1"/>
</dbReference>
<evidence type="ECO:0000256" key="7">
    <source>
        <dbReference type="ARBA" id="ARBA00022723"/>
    </source>
</evidence>
<evidence type="ECO:0000256" key="1">
    <source>
        <dbReference type="ARBA" id="ARBA00001936"/>
    </source>
</evidence>
<keyword evidence="23" id="KW-1185">Reference proteome</keyword>
<keyword evidence="11" id="KW-0269">Exonuclease</keyword>
<dbReference type="NCBIfam" id="TIGR02778">
    <property type="entry name" value="ligD_pol"/>
    <property type="match status" value="1"/>
</dbReference>
<dbReference type="InterPro" id="IPR014145">
    <property type="entry name" value="LigD_pol_dom"/>
</dbReference>
<keyword evidence="13" id="KW-0239">DNA-directed DNA polymerase</keyword>
<proteinExistence type="predicted"/>
<evidence type="ECO:0000256" key="11">
    <source>
        <dbReference type="ARBA" id="ARBA00022839"/>
    </source>
</evidence>
<comment type="caution">
    <text evidence="22">The sequence shown here is derived from an EMBL/GenBank/DDBJ whole genome shotgun (WGS) entry which is preliminary data.</text>
</comment>
<keyword evidence="6" id="KW-0540">Nuclease</keyword>
<dbReference type="SUPFAM" id="SSF56091">
    <property type="entry name" value="DNA ligase/mRNA capping enzyme, catalytic domain"/>
    <property type="match status" value="1"/>
</dbReference>
<dbReference type="InterPro" id="IPR012309">
    <property type="entry name" value="DNA_ligase_ATP-dep_C"/>
</dbReference>
<evidence type="ECO:0000256" key="13">
    <source>
        <dbReference type="ARBA" id="ARBA00022932"/>
    </source>
</evidence>
<evidence type="ECO:0000256" key="16">
    <source>
        <dbReference type="ARBA" id="ARBA00023204"/>
    </source>
</evidence>
<dbReference type="Pfam" id="PF21686">
    <property type="entry name" value="LigD_Prim-Pol"/>
    <property type="match status" value="1"/>
</dbReference>
<dbReference type="PROSITE" id="PS50160">
    <property type="entry name" value="DNA_LIGASE_A3"/>
    <property type="match status" value="1"/>
</dbReference>
<keyword evidence="10" id="KW-0378">Hydrolase</keyword>
<evidence type="ECO:0000256" key="9">
    <source>
        <dbReference type="ARBA" id="ARBA00022763"/>
    </source>
</evidence>
<keyword evidence="9" id="KW-0227">DNA damage</keyword>
<comment type="catalytic activity">
    <reaction evidence="20">
        <text>ATP + (deoxyribonucleotide)n-3'-hydroxyl + 5'-phospho-(deoxyribonucleotide)m = (deoxyribonucleotide)n+m + AMP + diphosphate.</text>
        <dbReference type="EC" id="6.5.1.1"/>
    </reaction>
</comment>
<dbReference type="Proteomes" id="UP001180487">
    <property type="component" value="Unassembled WGS sequence"/>
</dbReference>
<dbReference type="InterPro" id="IPR052171">
    <property type="entry name" value="NHEJ_LigD"/>
</dbReference>
<dbReference type="InterPro" id="IPR014144">
    <property type="entry name" value="LigD_PE_domain"/>
</dbReference>
<reference evidence="22 23" key="1">
    <citation type="submission" date="2023-07" db="EMBL/GenBank/DDBJ databases">
        <title>Sorghum-associated microbial communities from plants grown in Nebraska, USA.</title>
        <authorList>
            <person name="Schachtman D."/>
        </authorList>
    </citation>
    <scope>NUCLEOTIDE SEQUENCE [LARGE SCALE GENOMIC DNA]</scope>
    <source>
        <strain evidence="22 23">BE313</strain>
    </source>
</reference>
<dbReference type="RefSeq" id="WP_310372594.1">
    <property type="nucleotide sequence ID" value="NZ_JAVDXT010000001.1"/>
</dbReference>
<sequence length="826" mass="91468">MVDALAKYKAKRNFAITPEPLHGGVSGTGVRSFVVQKHWASHLHYDFRLELDGTMKSWAVPKGPSLDPKDKRMAVQVEDHPIAYNQFEGEIPAGQYGAGKVIIWDEGHWVPLGDPATGYRDGSLKFDIYGHKLRGRWALVRMKGKSEKQIPWLLIKEKDNFARTAAEFSLVDEMPDSVVPLRSRSVEKNAPGAKAPVSTIPPLGAPAALPATLQPQLAVLMEAVPSNPADWLFEIKFDGYRLLTRIEGKTVQLFTRNGNDWTHKLPKLAQSLGQLGLKSAWLDGEITVTNDKGIPDFQRLQNAFDRGSTDDILYYLFDVPYLDGQDLRQEPLETRRAVLQQLFNDETPDNLRFSNTFDVQAQDLLATVCHMGLEGVIGKKKNSAYVSRRSDSWIKLKCRSRQEFVIVGYTDPKGSRVGLGSLLLGVHDDKGLLQYAGNVGTGFDGRTLLQLKQKLEAIAVRTSPLAGKTDLDSTAHWVQPVLLAEVSFGEWTDTQRIRHAVFHGLRSDKTPASITREHPSPISGGESQPLVLSSQLKITHPERVIDGSTGLTKLELVRFYHLVAPLLLPHLKQRPVSMVRAPTGVDGELFFQKHLEGKMPGVRLLDPALDPGHAPLMEVATMRALLSAAQMNVVEFHTWNGVKTAIHKPDRMTFDLDPGEGVEWKTVQQGAELVHQFLQQLGLASFVKTSGGKGLHIVVALKKYYHWDAVKAFSQAIVLHLAQTLPQLFVAKSGPRNRVGKIFVDYLRNGFGATTVSAWSARARPGMGVSVPIAWDEVSKISGSACWTVSNIHTRLDRGNDPWKNYAPQSLGKAMGLLDFDSPRAE</sequence>
<evidence type="ECO:0000256" key="4">
    <source>
        <dbReference type="ARBA" id="ARBA00022679"/>
    </source>
</evidence>
<dbReference type="EC" id="6.5.1.1" evidence="2"/>
<evidence type="ECO:0000256" key="10">
    <source>
        <dbReference type="ARBA" id="ARBA00022801"/>
    </source>
</evidence>
<dbReference type="NCBIfam" id="TIGR02779">
    <property type="entry name" value="NHEJ_ligase_lig"/>
    <property type="match status" value="1"/>
</dbReference>
<keyword evidence="14" id="KW-0238">DNA-binding</keyword>
<evidence type="ECO:0000313" key="22">
    <source>
        <dbReference type="EMBL" id="MDR7377133.1"/>
    </source>
</evidence>
<dbReference type="NCBIfam" id="TIGR02776">
    <property type="entry name" value="NHEJ_ligase_prk"/>
    <property type="match status" value="1"/>
</dbReference>
<dbReference type="Pfam" id="PF13298">
    <property type="entry name" value="LigD_N"/>
    <property type="match status" value="1"/>
</dbReference>
<keyword evidence="16" id="KW-0234">DNA repair</keyword>
<keyword evidence="17" id="KW-0464">Manganese</keyword>
<name>A0ABU2C735_9BURK</name>
<evidence type="ECO:0000256" key="17">
    <source>
        <dbReference type="ARBA" id="ARBA00023211"/>
    </source>
</evidence>
<dbReference type="NCBIfam" id="TIGR02777">
    <property type="entry name" value="LigD_PE_dom"/>
    <property type="match status" value="1"/>
</dbReference>
<dbReference type="CDD" id="cd07971">
    <property type="entry name" value="OBF_DNA_ligase_LigD"/>
    <property type="match status" value="1"/>
</dbReference>
<evidence type="ECO:0000256" key="15">
    <source>
        <dbReference type="ARBA" id="ARBA00023172"/>
    </source>
</evidence>
<dbReference type="InterPro" id="IPR014146">
    <property type="entry name" value="LigD_ligase_dom"/>
</dbReference>
<dbReference type="InterPro" id="IPR033651">
    <property type="entry name" value="PaeLigD_Pol-like"/>
</dbReference>